<dbReference type="Proteomes" id="UP000265040">
    <property type="component" value="Chromosome 17"/>
</dbReference>
<dbReference type="InterPro" id="IPR000500">
    <property type="entry name" value="Connexin"/>
</dbReference>
<dbReference type="InterPro" id="IPR019570">
    <property type="entry name" value="Connexin_CCC"/>
</dbReference>
<evidence type="ECO:0000256" key="7">
    <source>
        <dbReference type="ARBA" id="ARBA00022989"/>
    </source>
</evidence>
<dbReference type="SMART" id="SM01089">
    <property type="entry name" value="Connexin_CCC"/>
    <property type="match status" value="1"/>
</dbReference>
<dbReference type="GO" id="GO:0005922">
    <property type="term" value="C:connexin complex"/>
    <property type="evidence" value="ECO:0007669"/>
    <property type="project" value="InterPro"/>
</dbReference>
<evidence type="ECO:0000256" key="9">
    <source>
        <dbReference type="SAM" id="MobiDB-lite"/>
    </source>
</evidence>
<dbReference type="GeneTree" id="ENSGT01150000286949"/>
<evidence type="ECO:0000256" key="10">
    <source>
        <dbReference type="SAM" id="Phobius"/>
    </source>
</evidence>
<dbReference type="OrthoDB" id="9943496at2759"/>
<protein>
    <recommendedName>
        <fullName evidence="15">Gap junction protein</fullName>
    </recommendedName>
</protein>
<evidence type="ECO:0008006" key="15">
    <source>
        <dbReference type="Google" id="ProtNLM"/>
    </source>
</evidence>
<sequence length="342" mass="37851">MMMGAVDLIFITLSHNVSFMGKTWWVLMLVLRPLLVLLSGFTLFSDERERFICNTIQPGCSNVCFDAFAPVSVFHLWLFHCILLCLPHVLFSTYVTHKVLSYPDFGLHNFPRGCASPRFYCTYFFTVTLRILLEAFFGTGQFFIFGLSVPKSFLCYEAPCLSGVQCYISRPNEKTLMLNFMLGVSSVSVLLSLVDLVSTIKAMSSWRTKRAMLMEEMSKAEQSCAFTATAADDGVLLTRRISPSGISNNALKDGSPNAGGSNGEIKTKVFGESIIKTDESACDKSCLPTPMSSPVPTHFREPPQNPRVLPLAGVRHHSLYASVTANSGQSDDAESLDKRAWV</sequence>
<evidence type="ECO:0000256" key="2">
    <source>
        <dbReference type="ARBA" id="ARBA00004651"/>
    </source>
</evidence>
<evidence type="ECO:0000256" key="5">
    <source>
        <dbReference type="ARBA" id="ARBA00022868"/>
    </source>
</evidence>
<reference evidence="13" key="1">
    <citation type="submission" date="2021-04" db="EMBL/GenBank/DDBJ databases">
        <authorList>
            <consortium name="Wellcome Sanger Institute Data Sharing"/>
        </authorList>
    </citation>
    <scope>NUCLEOTIDE SEQUENCE [LARGE SCALE GENOMIC DNA]</scope>
</reference>
<accession>A0A3Q1I4D8</accession>
<keyword evidence="14" id="KW-1185">Reference proteome</keyword>
<feature type="transmembrane region" description="Helical" evidence="10">
    <location>
        <begin position="180"/>
        <end position="200"/>
    </location>
</feature>
<dbReference type="InterPro" id="IPR013092">
    <property type="entry name" value="Connexin_N"/>
</dbReference>
<evidence type="ECO:0000259" key="12">
    <source>
        <dbReference type="SMART" id="SM01089"/>
    </source>
</evidence>
<dbReference type="SMART" id="SM00037">
    <property type="entry name" value="CNX"/>
    <property type="match status" value="1"/>
</dbReference>
<keyword evidence="8 10" id="KW-0472">Membrane</keyword>
<dbReference type="GO" id="GO:0005243">
    <property type="term" value="F:gap junction channel activity"/>
    <property type="evidence" value="ECO:0007669"/>
    <property type="project" value="TreeGrafter"/>
</dbReference>
<keyword evidence="4 10" id="KW-0812">Transmembrane</keyword>
<evidence type="ECO:0000256" key="4">
    <source>
        <dbReference type="ARBA" id="ARBA00022692"/>
    </source>
</evidence>
<feature type="transmembrane region" description="Helical" evidence="10">
    <location>
        <begin position="24"/>
        <end position="44"/>
    </location>
</feature>
<dbReference type="AlphaFoldDB" id="A0A3Q1I4D8"/>
<dbReference type="PROSITE" id="PS00407">
    <property type="entry name" value="CONNEXINS_1"/>
    <property type="match status" value="1"/>
</dbReference>
<dbReference type="Gene3D" id="1.20.1440.80">
    <property type="entry name" value="Gap junction channel protein cysteine-rich domain"/>
    <property type="match status" value="2"/>
</dbReference>
<evidence type="ECO:0000313" key="13">
    <source>
        <dbReference type="Ensembl" id="ENSATEP00000016307.2"/>
    </source>
</evidence>
<dbReference type="PANTHER" id="PTHR11984:SF3">
    <property type="entry name" value="GAP JUNCTION DELTA-4 PROTEIN"/>
    <property type="match status" value="1"/>
</dbReference>
<feature type="domain" description="Connexin N-terminal" evidence="11">
    <location>
        <begin position="42"/>
        <end position="75"/>
    </location>
</feature>
<dbReference type="Pfam" id="PF00029">
    <property type="entry name" value="Connexin"/>
    <property type="match status" value="2"/>
</dbReference>
<comment type="subcellular location">
    <subcellularLocation>
        <location evidence="1">Cell junction</location>
        <location evidence="1">Gap junction</location>
    </subcellularLocation>
    <subcellularLocation>
        <location evidence="2">Cell membrane</location>
        <topology evidence="2">Multi-pass membrane protein</topology>
    </subcellularLocation>
</comment>
<organism evidence="13 14">
    <name type="scientific">Anabas testudineus</name>
    <name type="common">Climbing perch</name>
    <name type="synonym">Anthias testudineus</name>
    <dbReference type="NCBI Taxonomy" id="64144"/>
    <lineage>
        <taxon>Eukaryota</taxon>
        <taxon>Metazoa</taxon>
        <taxon>Chordata</taxon>
        <taxon>Craniata</taxon>
        <taxon>Vertebrata</taxon>
        <taxon>Euteleostomi</taxon>
        <taxon>Actinopterygii</taxon>
        <taxon>Neopterygii</taxon>
        <taxon>Teleostei</taxon>
        <taxon>Neoteleostei</taxon>
        <taxon>Acanthomorphata</taxon>
        <taxon>Anabantaria</taxon>
        <taxon>Anabantiformes</taxon>
        <taxon>Anabantoidei</taxon>
        <taxon>Anabantidae</taxon>
        <taxon>Anabas</taxon>
    </lineage>
</organism>
<reference evidence="13" key="2">
    <citation type="submission" date="2025-08" db="UniProtKB">
        <authorList>
            <consortium name="Ensembl"/>
        </authorList>
    </citation>
    <scope>IDENTIFICATION</scope>
</reference>
<dbReference type="InterPro" id="IPR038359">
    <property type="entry name" value="Connexin_N_sf"/>
</dbReference>
<gene>
    <name evidence="13" type="primary">GJD4</name>
</gene>
<evidence type="ECO:0000259" key="11">
    <source>
        <dbReference type="SMART" id="SM00037"/>
    </source>
</evidence>
<keyword evidence="7 10" id="KW-1133">Transmembrane helix</keyword>
<proteinExistence type="predicted"/>
<feature type="domain" description="Connexin cysteine-rich" evidence="12">
    <location>
        <begin position="133"/>
        <end position="199"/>
    </location>
</feature>
<evidence type="ECO:0000256" key="6">
    <source>
        <dbReference type="ARBA" id="ARBA00022949"/>
    </source>
</evidence>
<dbReference type="InterPro" id="IPR017990">
    <property type="entry name" value="Connexin_CS"/>
</dbReference>
<dbReference type="InParanoid" id="A0A3Q1I4D8"/>
<dbReference type="Ensembl" id="ENSATET00000016565.2">
    <property type="protein sequence ID" value="ENSATEP00000016307.2"/>
    <property type="gene ID" value="ENSATEG00000011340.2"/>
</dbReference>
<dbReference type="PRINTS" id="PR00206">
    <property type="entry name" value="CONNEXIN"/>
</dbReference>
<keyword evidence="6" id="KW-0965">Cell junction</keyword>
<keyword evidence="3" id="KW-1003">Cell membrane</keyword>
<reference evidence="13" key="3">
    <citation type="submission" date="2025-09" db="UniProtKB">
        <authorList>
            <consortium name="Ensembl"/>
        </authorList>
    </citation>
    <scope>IDENTIFICATION</scope>
</reference>
<feature type="region of interest" description="Disordered" evidence="9">
    <location>
        <begin position="285"/>
        <end position="308"/>
    </location>
</feature>
<dbReference type="PANTHER" id="PTHR11984">
    <property type="entry name" value="CONNEXIN"/>
    <property type="match status" value="1"/>
</dbReference>
<evidence type="ECO:0000256" key="8">
    <source>
        <dbReference type="ARBA" id="ARBA00023136"/>
    </source>
</evidence>
<evidence type="ECO:0000256" key="3">
    <source>
        <dbReference type="ARBA" id="ARBA00022475"/>
    </source>
</evidence>
<feature type="transmembrane region" description="Helical" evidence="10">
    <location>
        <begin position="120"/>
        <end position="144"/>
    </location>
</feature>
<evidence type="ECO:0000313" key="14">
    <source>
        <dbReference type="Proteomes" id="UP000265040"/>
    </source>
</evidence>
<dbReference type="STRING" id="64144.ENSATEP00000016307"/>
<evidence type="ECO:0000256" key="1">
    <source>
        <dbReference type="ARBA" id="ARBA00004610"/>
    </source>
</evidence>
<name>A0A3Q1I4D8_ANATE</name>
<dbReference type="GO" id="GO:0007267">
    <property type="term" value="P:cell-cell signaling"/>
    <property type="evidence" value="ECO:0007669"/>
    <property type="project" value="TreeGrafter"/>
</dbReference>
<keyword evidence="5" id="KW-0303">Gap junction</keyword>